<dbReference type="Pfam" id="PF16158">
    <property type="entry name" value="N_BRCA1_IG"/>
    <property type="match status" value="1"/>
</dbReference>
<evidence type="ECO:0000256" key="7">
    <source>
        <dbReference type="ARBA" id="ARBA00070744"/>
    </source>
</evidence>
<name>A0A7J5Z8L2_DISMA</name>
<evidence type="ECO:0000256" key="2">
    <source>
        <dbReference type="ARBA" id="ARBA00004496"/>
    </source>
</evidence>
<gene>
    <name evidence="10" type="ORF">F7725_017401</name>
</gene>
<protein>
    <recommendedName>
        <fullName evidence="7">Protein ILRUN</fullName>
    </recommendedName>
</protein>
<evidence type="ECO:0000256" key="5">
    <source>
        <dbReference type="ARBA" id="ARBA00022859"/>
    </source>
</evidence>
<dbReference type="OrthoDB" id="661148at2759"/>
<dbReference type="SUPFAM" id="SSF46934">
    <property type="entry name" value="UBA-like"/>
    <property type="match status" value="1"/>
</dbReference>
<dbReference type="Pfam" id="PF14555">
    <property type="entry name" value="UBA_4"/>
    <property type="match status" value="1"/>
</dbReference>
<dbReference type="FunFam" id="1.10.8.10:FF:000015">
    <property type="entry name" value="Chromosome 6 C6orf106 homolog"/>
    <property type="match status" value="1"/>
</dbReference>
<dbReference type="EMBL" id="JAAKFY010000006">
    <property type="protein sequence ID" value="KAF3856678.1"/>
    <property type="molecule type" value="Genomic_DNA"/>
</dbReference>
<dbReference type="Proteomes" id="UP000518266">
    <property type="component" value="Unassembled WGS sequence"/>
</dbReference>
<dbReference type="CDD" id="cd14349">
    <property type="entry name" value="UBA_CF106"/>
    <property type="match status" value="1"/>
</dbReference>
<accession>A0A7J5Z8L2</accession>
<dbReference type="PANTHER" id="PTHR20930:SF0">
    <property type="entry name" value="PROTEIN ILRUN"/>
    <property type="match status" value="1"/>
</dbReference>
<dbReference type="GO" id="GO:0005634">
    <property type="term" value="C:nucleus"/>
    <property type="evidence" value="ECO:0007669"/>
    <property type="project" value="UniProtKB-SubCell"/>
</dbReference>
<feature type="domain" description="Nbr1 FW" evidence="9">
    <location>
        <begin position="134"/>
        <end position="231"/>
    </location>
</feature>
<keyword evidence="4" id="KW-0399">Innate immunity</keyword>
<evidence type="ECO:0000256" key="3">
    <source>
        <dbReference type="ARBA" id="ARBA00022490"/>
    </source>
</evidence>
<feature type="compositionally biased region" description="Polar residues" evidence="8">
    <location>
        <begin position="250"/>
        <end position="278"/>
    </location>
</feature>
<dbReference type="InterPro" id="IPR009060">
    <property type="entry name" value="UBA-like_sf"/>
</dbReference>
<proteinExistence type="predicted"/>
<evidence type="ECO:0000313" key="11">
    <source>
        <dbReference type="Proteomes" id="UP000518266"/>
    </source>
</evidence>
<keyword evidence="3" id="KW-0963">Cytoplasm</keyword>
<dbReference type="InterPro" id="IPR032350">
    <property type="entry name" value="Nbr1_FW"/>
</dbReference>
<comment type="caution">
    <text evidence="10">The sequence shown here is derived from an EMBL/GenBank/DDBJ whole genome shotgun (WGS) entry which is preliminary data.</text>
</comment>
<dbReference type="PANTHER" id="PTHR20930">
    <property type="entry name" value="OVARIAN CARCINOMA ANTIGEN CA125-RELATED"/>
    <property type="match status" value="1"/>
</dbReference>
<dbReference type="CDD" id="cd14947">
    <property type="entry name" value="NBR1_like"/>
    <property type="match status" value="1"/>
</dbReference>
<keyword evidence="5" id="KW-0391">Immunity</keyword>
<evidence type="ECO:0000256" key="8">
    <source>
        <dbReference type="SAM" id="MobiDB-lite"/>
    </source>
</evidence>
<organism evidence="10 11">
    <name type="scientific">Dissostichus mawsoni</name>
    <name type="common">Antarctic cod</name>
    <dbReference type="NCBI Taxonomy" id="36200"/>
    <lineage>
        <taxon>Eukaryota</taxon>
        <taxon>Metazoa</taxon>
        <taxon>Chordata</taxon>
        <taxon>Craniata</taxon>
        <taxon>Vertebrata</taxon>
        <taxon>Euteleostomi</taxon>
        <taxon>Actinopterygii</taxon>
        <taxon>Neopterygii</taxon>
        <taxon>Teleostei</taxon>
        <taxon>Neoteleostei</taxon>
        <taxon>Acanthomorphata</taxon>
        <taxon>Eupercaria</taxon>
        <taxon>Perciformes</taxon>
        <taxon>Notothenioidei</taxon>
        <taxon>Nototheniidae</taxon>
        <taxon>Dissostichus</taxon>
    </lineage>
</organism>
<sequence length="301" mass="33239">MRRRLQIATDDVTAHYVIGEAGCYGWTRPRTKLREVPPSPHHPVSATGHPPPMEGTDMDVDAELMQKFSCMGTTDKDVLISEFQRLLGFQLNPAGCAFFLDMTNWNLQAAIGAYYDFESPNVNTPSMSFVEDVTIGEGESVPPDTAFTKTWRIQNTGAESWPPGVCLKYIGGDQFGHVNTVMVKSLDPQEISDVSVQMRSPTAPGMYQGQWRMCTATGLFYGDVIWVILSVEVGGLLGVTQQLSSFETEFNTQPSATSGRLQPFASPQKNKPTPTDTLQRPWRSVGTHTRANPARSKWTVS</sequence>
<dbReference type="GO" id="GO:0045087">
    <property type="term" value="P:innate immune response"/>
    <property type="evidence" value="ECO:0007669"/>
    <property type="project" value="UniProtKB-KW"/>
</dbReference>
<evidence type="ECO:0000256" key="4">
    <source>
        <dbReference type="ARBA" id="ARBA00022588"/>
    </source>
</evidence>
<comment type="subcellular location">
    <subcellularLocation>
        <location evidence="2">Cytoplasm</location>
    </subcellularLocation>
    <subcellularLocation>
        <location evidence="1">Nucleus</location>
    </subcellularLocation>
</comment>
<reference evidence="10 11" key="1">
    <citation type="submission" date="2020-03" db="EMBL/GenBank/DDBJ databases">
        <title>Dissostichus mawsoni Genome sequencing and assembly.</title>
        <authorList>
            <person name="Park H."/>
        </authorList>
    </citation>
    <scope>NUCLEOTIDE SEQUENCE [LARGE SCALE GENOMIC DNA]</scope>
    <source>
        <strain evidence="10">DM0001</strain>
        <tissue evidence="10">Muscle</tissue>
    </source>
</reference>
<feature type="region of interest" description="Disordered" evidence="8">
    <location>
        <begin position="250"/>
        <end position="301"/>
    </location>
</feature>
<dbReference type="GO" id="GO:0043130">
    <property type="term" value="F:ubiquitin binding"/>
    <property type="evidence" value="ECO:0007669"/>
    <property type="project" value="TreeGrafter"/>
</dbReference>
<dbReference type="InterPro" id="IPR013783">
    <property type="entry name" value="Ig-like_fold"/>
</dbReference>
<evidence type="ECO:0000256" key="6">
    <source>
        <dbReference type="ARBA" id="ARBA00023242"/>
    </source>
</evidence>
<keyword evidence="11" id="KW-1185">Reference proteome</keyword>
<evidence type="ECO:0000256" key="1">
    <source>
        <dbReference type="ARBA" id="ARBA00004123"/>
    </source>
</evidence>
<dbReference type="InterPro" id="IPR039517">
    <property type="entry name" value="C6orf106_UBA-like"/>
</dbReference>
<dbReference type="GO" id="GO:0000407">
    <property type="term" value="C:phagophore assembly site"/>
    <property type="evidence" value="ECO:0007669"/>
    <property type="project" value="TreeGrafter"/>
</dbReference>
<dbReference type="AlphaFoldDB" id="A0A7J5Z8L2"/>
<dbReference type="Gene3D" id="1.10.8.10">
    <property type="entry name" value="DNA helicase RuvA subunit, C-terminal domain"/>
    <property type="match status" value="1"/>
</dbReference>
<dbReference type="FunFam" id="2.60.40.10:FF:000289">
    <property type="entry name" value="Chromosome 6 open reading frame 106"/>
    <property type="match status" value="1"/>
</dbReference>
<dbReference type="GO" id="GO:0016236">
    <property type="term" value="P:macroautophagy"/>
    <property type="evidence" value="ECO:0007669"/>
    <property type="project" value="TreeGrafter"/>
</dbReference>
<evidence type="ECO:0000259" key="9">
    <source>
        <dbReference type="Pfam" id="PF16158"/>
    </source>
</evidence>
<evidence type="ECO:0000313" key="10">
    <source>
        <dbReference type="EMBL" id="KAF3856678.1"/>
    </source>
</evidence>
<dbReference type="Gene3D" id="2.60.40.10">
    <property type="entry name" value="Immunoglobulins"/>
    <property type="match status" value="1"/>
</dbReference>
<keyword evidence="6" id="KW-0539">Nucleus</keyword>